<name>A0ABP7KSN8_9SPHN</name>
<dbReference type="InterPro" id="IPR006311">
    <property type="entry name" value="TAT_signal"/>
</dbReference>
<accession>A0ABP7KSN8</accession>
<feature type="chain" id="PRO_5047009748" evidence="1">
    <location>
        <begin position="33"/>
        <end position="613"/>
    </location>
</feature>
<evidence type="ECO:0000313" key="2">
    <source>
        <dbReference type="EMBL" id="GAA3886993.1"/>
    </source>
</evidence>
<dbReference type="PANTHER" id="PTHR33361:SF2">
    <property type="entry name" value="DUF885 DOMAIN-CONTAINING PROTEIN"/>
    <property type="match status" value="1"/>
</dbReference>
<evidence type="ECO:0000313" key="3">
    <source>
        <dbReference type="Proteomes" id="UP001500827"/>
    </source>
</evidence>
<feature type="signal peptide" evidence="1">
    <location>
        <begin position="1"/>
        <end position="32"/>
    </location>
</feature>
<gene>
    <name evidence="2" type="ORF">GCM10022276_02650</name>
</gene>
<reference evidence="3" key="1">
    <citation type="journal article" date="2019" name="Int. J. Syst. Evol. Microbiol.">
        <title>The Global Catalogue of Microorganisms (GCM) 10K type strain sequencing project: providing services to taxonomists for standard genome sequencing and annotation.</title>
        <authorList>
            <consortium name="The Broad Institute Genomics Platform"/>
            <consortium name="The Broad Institute Genome Sequencing Center for Infectious Disease"/>
            <person name="Wu L."/>
            <person name="Ma J."/>
        </authorList>
    </citation>
    <scope>NUCLEOTIDE SEQUENCE [LARGE SCALE GENOMIC DNA]</scope>
    <source>
        <strain evidence="3">JCM 17543</strain>
    </source>
</reference>
<dbReference type="Pfam" id="PF05960">
    <property type="entry name" value="DUF885"/>
    <property type="match status" value="1"/>
</dbReference>
<dbReference type="Proteomes" id="UP001500827">
    <property type="component" value="Unassembled WGS sequence"/>
</dbReference>
<dbReference type="PROSITE" id="PS51318">
    <property type="entry name" value="TAT"/>
    <property type="match status" value="1"/>
</dbReference>
<keyword evidence="1" id="KW-0732">Signal</keyword>
<dbReference type="EMBL" id="BAABBM010000001">
    <property type="protein sequence ID" value="GAA3886993.1"/>
    <property type="molecule type" value="Genomic_DNA"/>
</dbReference>
<protein>
    <submittedName>
        <fullName evidence="2">DUF885 family protein</fullName>
    </submittedName>
</protein>
<dbReference type="InterPro" id="IPR010281">
    <property type="entry name" value="DUF885"/>
</dbReference>
<dbReference type="PANTHER" id="PTHR33361">
    <property type="entry name" value="GLR0591 PROTEIN"/>
    <property type="match status" value="1"/>
</dbReference>
<organism evidence="2 3">
    <name type="scientific">Sphingomonas limnosediminicola</name>
    <dbReference type="NCBI Taxonomy" id="940133"/>
    <lineage>
        <taxon>Bacteria</taxon>
        <taxon>Pseudomonadati</taxon>
        <taxon>Pseudomonadota</taxon>
        <taxon>Alphaproteobacteria</taxon>
        <taxon>Sphingomonadales</taxon>
        <taxon>Sphingomonadaceae</taxon>
        <taxon>Sphingomonas</taxon>
    </lineage>
</organism>
<evidence type="ECO:0000256" key="1">
    <source>
        <dbReference type="SAM" id="SignalP"/>
    </source>
</evidence>
<keyword evidence="3" id="KW-1185">Reference proteome</keyword>
<comment type="caution">
    <text evidence="2">The sequence shown here is derived from an EMBL/GenBank/DDBJ whole genome shotgun (WGS) entry which is preliminary data.</text>
</comment>
<proteinExistence type="predicted"/>
<sequence length="613" mass="67282">MPTFELTRRETIAAFAASAAMPLIAKATPAWAAPATDAPASALLDSIGENLLRLNPEGATSLGVDTAKRAYLRSKLGDRTAVGQYKVAATLKADLARAKAIDTSKLSFPVRTSVEVVRSAYTTALEGFALPYGDVAVGGWRNTPYVVIQNVGAYIDTPQFLDTDHPIESRSDAEAYLARLAQYPGQLDGELARMRAARGKGLVPPNFLIDKTLDQLAISLKSTKEGGTLVESITRRTKEKGIPGDWEARARKIATSAAVPALQRQIDELRAERLKATDIAGMWSRPHGDEYYRWALKASTTTNMTPDEVHQMGLEQLAELQGRMDPILRSIGYTQGTVGERMQALAKDPRYKFSEGDKGREEIKTYIAERIAKIRAVLPRAFNTMVPGHLEVRRMSPEQEPGAPGAYGGAGSIDGKIPGKFWINLRSTDLHSKYSLPDLAAHEAIPGHVWQGEYANKLPLIRTLLAFNAYSEGWALYAEQLVDELGVYDDFPVGRLGYLQSIAFRCCRLVVDSGLHAKRWTRQQGVDFFVQKNGSNPMEVASEVDRYCSWPGQACGYKVGQSTIDRLRNKAKAELGAKYDLRAYDDAVVLGGNVPMDVLARNIDDYIARTKVA</sequence>